<keyword evidence="2" id="KW-0812">Transmembrane</keyword>
<feature type="transmembrane region" description="Helical" evidence="2">
    <location>
        <begin position="65"/>
        <end position="85"/>
    </location>
</feature>
<feature type="transmembrane region" description="Helical" evidence="2">
    <location>
        <begin position="126"/>
        <end position="147"/>
    </location>
</feature>
<protein>
    <submittedName>
        <fullName evidence="3">Uncharacterized protein</fullName>
    </submittedName>
</protein>
<evidence type="ECO:0000256" key="2">
    <source>
        <dbReference type="SAM" id="Phobius"/>
    </source>
</evidence>
<feature type="transmembrane region" description="Helical" evidence="2">
    <location>
        <begin position="231"/>
        <end position="252"/>
    </location>
</feature>
<feature type="transmembrane region" description="Helical" evidence="2">
    <location>
        <begin position="280"/>
        <end position="298"/>
    </location>
</feature>
<feature type="compositionally biased region" description="Polar residues" evidence="1">
    <location>
        <begin position="413"/>
        <end position="430"/>
    </location>
</feature>
<evidence type="ECO:0000256" key="1">
    <source>
        <dbReference type="SAM" id="MobiDB-lite"/>
    </source>
</evidence>
<dbReference type="EMBL" id="HBEM01020261">
    <property type="protein sequence ID" value="CAD8454911.1"/>
    <property type="molecule type" value="Transcribed_RNA"/>
</dbReference>
<gene>
    <name evidence="3" type="ORF">LAMO00422_LOCUS13855</name>
</gene>
<evidence type="ECO:0000313" key="3">
    <source>
        <dbReference type="EMBL" id="CAD8454911.1"/>
    </source>
</evidence>
<name>A0A7S0H4B6_9EUKA</name>
<feature type="transmembrane region" description="Helical" evidence="2">
    <location>
        <begin position="6"/>
        <end position="28"/>
    </location>
</feature>
<proteinExistence type="predicted"/>
<feature type="transmembrane region" description="Helical" evidence="2">
    <location>
        <begin position="40"/>
        <end position="59"/>
    </location>
</feature>
<feature type="transmembrane region" description="Helical" evidence="2">
    <location>
        <begin position="153"/>
        <end position="176"/>
    </location>
</feature>
<accession>A0A7S0H4B6</accession>
<reference evidence="3" key="1">
    <citation type="submission" date="2021-01" db="EMBL/GenBank/DDBJ databases">
        <authorList>
            <person name="Corre E."/>
            <person name="Pelletier E."/>
            <person name="Niang G."/>
            <person name="Scheremetjew M."/>
            <person name="Finn R."/>
            <person name="Kale V."/>
            <person name="Holt S."/>
            <person name="Cochrane G."/>
            <person name="Meng A."/>
            <person name="Brown T."/>
            <person name="Cohen L."/>
        </authorList>
    </citation>
    <scope>NUCLEOTIDE SEQUENCE</scope>
    <source>
        <strain evidence="3">CCMP2058</strain>
    </source>
</reference>
<keyword evidence="2" id="KW-1133">Transmembrane helix</keyword>
<sequence length="486" mass="53396">MQATDVSAVIRIFLVGVLLLLHGIQVALPENVVTKTKRKILYPSILATAQTFLLFVWMLAGMPPVAFLVLNVTAVVVLFFGYELIVDSTMRGLSMNVSCRLCSSKESNSFVNDIASRLSVVQMTRLIMIPFLLYISSMFALTIATIVTDQRCFASVMLLITGVLIIFACLAVWSVFRRFHVLIDEAITRAQAKSPPKSLSTFSNGRRRSSISQWQLRHGELREIRSKVMKLEWLFLTVGIVVGIFTISRSILQLVQSPSQSYGDYYQQQWGQDRSGLNEAALYGFPIGTALILYYAWVPLRKAHGKMSGKTPTRRAADTSRMNDAHERKTPRLEKSKCLPAHSNLKCIMISKLNSSAVHSKRLSISLPGAQPCPAEASSKPTKSDRPESGAAPRPELPQSSFNLSPPALPPDTAQNSHGGQLGDSDQTYPRASITSIRRGSSSIARRFSNTSMDGLMLADKLKTVSGQSSTLTLRVTGELDGVLAV</sequence>
<dbReference type="AlphaFoldDB" id="A0A7S0H4B6"/>
<organism evidence="3">
    <name type="scientific">Amorphochlora amoebiformis</name>
    <dbReference type="NCBI Taxonomy" id="1561963"/>
    <lineage>
        <taxon>Eukaryota</taxon>
        <taxon>Sar</taxon>
        <taxon>Rhizaria</taxon>
        <taxon>Cercozoa</taxon>
        <taxon>Chlorarachniophyceae</taxon>
        <taxon>Amorphochlora</taxon>
    </lineage>
</organism>
<feature type="compositionally biased region" description="Basic and acidic residues" evidence="1">
    <location>
        <begin position="315"/>
        <end position="336"/>
    </location>
</feature>
<keyword evidence="2" id="KW-0472">Membrane</keyword>
<feature type="region of interest" description="Disordered" evidence="1">
    <location>
        <begin position="367"/>
        <end position="441"/>
    </location>
</feature>
<feature type="region of interest" description="Disordered" evidence="1">
    <location>
        <begin position="305"/>
        <end position="336"/>
    </location>
</feature>
<feature type="compositionally biased region" description="Low complexity" evidence="1">
    <location>
        <begin position="431"/>
        <end position="441"/>
    </location>
</feature>